<accession>A0A2C6KUF3</accession>
<organism evidence="2 3">
    <name type="scientific">Cystoisospora suis</name>
    <dbReference type="NCBI Taxonomy" id="483139"/>
    <lineage>
        <taxon>Eukaryota</taxon>
        <taxon>Sar</taxon>
        <taxon>Alveolata</taxon>
        <taxon>Apicomplexa</taxon>
        <taxon>Conoidasida</taxon>
        <taxon>Coccidia</taxon>
        <taxon>Eucoccidiorida</taxon>
        <taxon>Eimeriorina</taxon>
        <taxon>Sarcocystidae</taxon>
        <taxon>Cystoisospora</taxon>
    </lineage>
</organism>
<feature type="transmembrane region" description="Helical" evidence="1">
    <location>
        <begin position="7"/>
        <end position="26"/>
    </location>
</feature>
<gene>
    <name evidence="2" type="ORF">CSUI_006297</name>
</gene>
<comment type="caution">
    <text evidence="2">The sequence shown here is derived from an EMBL/GenBank/DDBJ whole genome shotgun (WGS) entry which is preliminary data.</text>
</comment>
<dbReference type="RefSeq" id="XP_067921558.1">
    <property type="nucleotide sequence ID" value="XM_068066461.1"/>
</dbReference>
<dbReference type="GeneID" id="94429672"/>
<evidence type="ECO:0000256" key="1">
    <source>
        <dbReference type="SAM" id="Phobius"/>
    </source>
</evidence>
<keyword evidence="1" id="KW-0472">Membrane</keyword>
<proteinExistence type="predicted"/>
<evidence type="ECO:0000313" key="2">
    <source>
        <dbReference type="EMBL" id="PHJ19865.1"/>
    </source>
</evidence>
<dbReference type="EMBL" id="MIGC01003153">
    <property type="protein sequence ID" value="PHJ19865.1"/>
    <property type="molecule type" value="Genomic_DNA"/>
</dbReference>
<keyword evidence="1" id="KW-0812">Transmembrane</keyword>
<dbReference type="Proteomes" id="UP000221165">
    <property type="component" value="Unassembled WGS sequence"/>
</dbReference>
<dbReference type="VEuPathDB" id="ToxoDB:CSUI_006297"/>
<sequence>MKQHKSLYISLLSFFLCLVFYLWIYVSNFSVFMYLSVFDLSLFDDREEKDIYIIERWV</sequence>
<dbReference type="AlphaFoldDB" id="A0A2C6KUF3"/>
<evidence type="ECO:0000313" key="3">
    <source>
        <dbReference type="Proteomes" id="UP000221165"/>
    </source>
</evidence>
<protein>
    <submittedName>
        <fullName evidence="2">Uncharacterized protein</fullName>
    </submittedName>
</protein>
<keyword evidence="3" id="KW-1185">Reference proteome</keyword>
<name>A0A2C6KUF3_9APIC</name>
<reference evidence="2 3" key="1">
    <citation type="journal article" date="2017" name="Int. J. Parasitol.">
        <title>The genome of the protozoan parasite Cystoisospora suis and a reverse vaccinology approach to identify vaccine candidates.</title>
        <authorList>
            <person name="Palmieri N."/>
            <person name="Shrestha A."/>
            <person name="Ruttkowski B."/>
            <person name="Beck T."/>
            <person name="Vogl C."/>
            <person name="Tomley F."/>
            <person name="Blake D.P."/>
            <person name="Joachim A."/>
        </authorList>
    </citation>
    <scope>NUCLEOTIDE SEQUENCE [LARGE SCALE GENOMIC DNA]</scope>
    <source>
        <strain evidence="2 3">Wien I</strain>
    </source>
</reference>
<keyword evidence="1" id="KW-1133">Transmembrane helix</keyword>